<evidence type="ECO:0000313" key="4">
    <source>
        <dbReference type="EMBL" id="KMO76546.1"/>
    </source>
</evidence>
<keyword evidence="5" id="KW-1185">Reference proteome</keyword>
<keyword evidence="2" id="KW-0472">Membrane</keyword>
<evidence type="ECO:0000259" key="3">
    <source>
        <dbReference type="Pfam" id="PF23717"/>
    </source>
</evidence>
<feature type="domain" description="DUF7159" evidence="3">
    <location>
        <begin position="2"/>
        <end position="228"/>
    </location>
</feature>
<dbReference type="AlphaFoldDB" id="A0A0J6YVT2"/>
<gene>
    <name evidence="4" type="ORF">MCHLDSM_02695</name>
</gene>
<evidence type="ECO:0000256" key="2">
    <source>
        <dbReference type="SAM" id="Phobius"/>
    </source>
</evidence>
<keyword evidence="2" id="KW-1133">Transmembrane helix</keyword>
<dbReference type="InterPro" id="IPR055583">
    <property type="entry name" value="DUF7159"/>
</dbReference>
<dbReference type="RefSeq" id="WP_048470319.1">
    <property type="nucleotide sequence ID" value="NZ_JYNL01000023.1"/>
</dbReference>
<feature type="compositionally biased region" description="Pro residues" evidence="1">
    <location>
        <begin position="379"/>
        <end position="400"/>
    </location>
</feature>
<protein>
    <recommendedName>
        <fullName evidence="3">DUF7159 domain-containing protein</fullName>
    </recommendedName>
</protein>
<organism evidence="4 5">
    <name type="scientific">Mycolicibacterium chlorophenolicum</name>
    <dbReference type="NCBI Taxonomy" id="37916"/>
    <lineage>
        <taxon>Bacteria</taxon>
        <taxon>Bacillati</taxon>
        <taxon>Actinomycetota</taxon>
        <taxon>Actinomycetes</taxon>
        <taxon>Mycobacteriales</taxon>
        <taxon>Mycobacteriaceae</taxon>
        <taxon>Mycolicibacterium</taxon>
    </lineage>
</organism>
<sequence length="534" mass="54120">MDIVLGVSMTPTTVRMVLVEGEKADGVTVDHDVFNVASVDGSANVAEQVVAAIQGTKESAETGGHHLKSIGVTWSDHTEASALRDALTAHGIDDVMLVAESHAASSLAQAVGRAVGYDTTALLFVDRDTATLSVVRTDDGSVVKVLSRTLHSADAMAVLTEMAGAVAAQEAPPQGLFVVGSGVDVSSVKAHLEHLVALPVSAPDDAELALARGAALASATAPAFEATTVGLAYSQDPDGATAGSLYAGLAGADTQLAAVDADEVVDEFAPTEMREIEEGRKPFLLVGSALTSIFVIGVVALVISLAVSIRPTVDSRPSPAQAAIVPSSQAPAPKPIEQAAQVPAPPAPSAETIKPPVPVAVQQTPQQAPRTVYVEQAPAPAPAAPAPAPAPAAPAPAPAAPAPVVAPPVVVPPPVIVVPQRQWPVWSPPKPAWTWPSKPQQAPEPEEPETPWTPPWSPPKTQQPQVPQVPQVPQTPQWPGSGSGSNSSSGRGDNDYGRGSGGFGDSGSSRGSSGSSGGGNNCFLIFCAPGGGRG</sequence>
<dbReference type="PRINTS" id="PR01217">
    <property type="entry name" value="PRICHEXTENSN"/>
</dbReference>
<proteinExistence type="predicted"/>
<feature type="region of interest" description="Disordered" evidence="1">
    <location>
        <begin position="378"/>
        <end position="400"/>
    </location>
</feature>
<evidence type="ECO:0000256" key="1">
    <source>
        <dbReference type="SAM" id="MobiDB-lite"/>
    </source>
</evidence>
<dbReference type="PATRIC" id="fig|37916.4.peg.2621"/>
<feature type="transmembrane region" description="Helical" evidence="2">
    <location>
        <begin position="283"/>
        <end position="307"/>
    </location>
</feature>
<comment type="caution">
    <text evidence="4">The sequence shown here is derived from an EMBL/GenBank/DDBJ whole genome shotgun (WGS) entry which is preliminary data.</text>
</comment>
<feature type="compositionally biased region" description="Low complexity" evidence="1">
    <location>
        <begin position="459"/>
        <end position="477"/>
    </location>
</feature>
<reference evidence="4 5" key="1">
    <citation type="journal article" date="2015" name="Genome Biol. Evol.">
        <title>Characterization of Three Mycobacterium spp. with Potential Use in Bioremediation by Genome Sequencing and Comparative Genomics.</title>
        <authorList>
            <person name="Das S."/>
            <person name="Pettersson B.M."/>
            <person name="Behra P.R."/>
            <person name="Ramesh M."/>
            <person name="Dasgupta S."/>
            <person name="Bhattacharya A."/>
            <person name="Kirsebom L.A."/>
        </authorList>
    </citation>
    <scope>NUCLEOTIDE SEQUENCE [LARGE SCALE GENOMIC DNA]</scope>
    <source>
        <strain evidence="4 5">DSM 43826</strain>
    </source>
</reference>
<dbReference type="SMR" id="A0A0J6YVT2"/>
<evidence type="ECO:0000313" key="5">
    <source>
        <dbReference type="Proteomes" id="UP000036513"/>
    </source>
</evidence>
<feature type="region of interest" description="Disordered" evidence="1">
    <location>
        <begin position="430"/>
        <end position="534"/>
    </location>
</feature>
<dbReference type="Proteomes" id="UP000036513">
    <property type="component" value="Unassembled WGS sequence"/>
</dbReference>
<name>A0A0J6YVT2_9MYCO</name>
<feature type="region of interest" description="Disordered" evidence="1">
    <location>
        <begin position="313"/>
        <end position="354"/>
    </location>
</feature>
<dbReference type="STRING" id="37916.MCHLDSM_02695"/>
<dbReference type="Pfam" id="PF23717">
    <property type="entry name" value="DUF7159"/>
    <property type="match status" value="1"/>
</dbReference>
<accession>A0A0J6YVT2</accession>
<dbReference type="EMBL" id="JYNL01000023">
    <property type="protein sequence ID" value="KMO76546.1"/>
    <property type="molecule type" value="Genomic_DNA"/>
</dbReference>
<keyword evidence="2" id="KW-0812">Transmembrane</keyword>